<feature type="domain" description="Glycosyltransferase subfamily 4-like N-terminal" evidence="3">
    <location>
        <begin position="16"/>
        <end position="177"/>
    </location>
</feature>
<evidence type="ECO:0000259" key="3">
    <source>
        <dbReference type="Pfam" id="PF13439"/>
    </source>
</evidence>
<dbReference type="PANTHER" id="PTHR46401">
    <property type="entry name" value="GLYCOSYLTRANSFERASE WBBK-RELATED"/>
    <property type="match status" value="1"/>
</dbReference>
<name>C6XYA7_PEDHD</name>
<dbReference type="SUPFAM" id="SSF53756">
    <property type="entry name" value="UDP-Glycosyltransferase/glycogen phosphorylase"/>
    <property type="match status" value="1"/>
</dbReference>
<dbReference type="AlphaFoldDB" id="C6XYA7"/>
<dbReference type="InterPro" id="IPR001296">
    <property type="entry name" value="Glyco_trans_1"/>
</dbReference>
<dbReference type="Pfam" id="PF13439">
    <property type="entry name" value="Glyco_transf_4"/>
    <property type="match status" value="1"/>
</dbReference>
<sequence>MKKRILFITQDLGRTGSEMVLWYLLINLDREKYEVSVFCLRKGALYDLLPDYIEKNILYKSSPDWSDRAFRRLIKLFGVHPLTYQLKRIQQRFKADVWYVNTIAVPEVLEIPKPEGVKMITHIHEYLYAFSEIKAKTLQRAMDYSDAWIGCSDMVCAKLVDLKQQNVSLQYSFVDTETIHTDPLKIAAIKEKLGILPGDQVWVVSGGTKYMKGLDQVLPILEHFKAEPVKIIWLGAQVSNALELYVRTVAEEKYPGRLLFAGALAADYYNYMSAATGLLLLSREETFSLVMIEAAYLGLPIVAFDIGIASAFIQKDMGTVAKNRNLDELILGMEKVHEGAGYSKVSLRNAAMAYSAKQQLPLYEQLLAKVIAQLTAENQD</sequence>
<dbReference type="KEGG" id="phe:Phep_0148"/>
<reference evidence="4 5" key="1">
    <citation type="journal article" date="2009" name="Stand. Genomic Sci.">
        <title>Complete genome sequence of Pedobacter heparinus type strain (HIM 762-3).</title>
        <authorList>
            <person name="Han C."/>
            <person name="Spring S."/>
            <person name="Lapidus A."/>
            <person name="Del Rio T.G."/>
            <person name="Tice H."/>
            <person name="Copeland A."/>
            <person name="Cheng J.F."/>
            <person name="Lucas S."/>
            <person name="Chen F."/>
            <person name="Nolan M."/>
            <person name="Bruce D."/>
            <person name="Goodwin L."/>
            <person name="Pitluck S."/>
            <person name="Ivanova N."/>
            <person name="Mavromatis K."/>
            <person name="Mikhailova N."/>
            <person name="Pati A."/>
            <person name="Chen A."/>
            <person name="Palaniappan K."/>
            <person name="Land M."/>
            <person name="Hauser L."/>
            <person name="Chang Y.J."/>
            <person name="Jeffries C.C."/>
            <person name="Saunders E."/>
            <person name="Chertkov O."/>
            <person name="Brettin T."/>
            <person name="Goker M."/>
            <person name="Rohde M."/>
            <person name="Bristow J."/>
            <person name="Eisen J.A."/>
            <person name="Markowitz V."/>
            <person name="Hugenholtz P."/>
            <person name="Kyrpides N.C."/>
            <person name="Klenk H.P."/>
            <person name="Detter J.C."/>
        </authorList>
    </citation>
    <scope>NUCLEOTIDE SEQUENCE [LARGE SCALE GENOMIC DNA]</scope>
    <source>
        <strain evidence="5">ATCC 13125 / DSM 2366 / CIP 104194 / JCM 7457 / NBRC 12017 / NCIMB 9290 / NRRL B-14731 / HIM 762-3</strain>
    </source>
</reference>
<keyword evidence="5" id="KW-1185">Reference proteome</keyword>
<dbReference type="InterPro" id="IPR028098">
    <property type="entry name" value="Glyco_trans_4-like_N"/>
</dbReference>
<evidence type="ECO:0000256" key="1">
    <source>
        <dbReference type="ARBA" id="ARBA00022679"/>
    </source>
</evidence>
<feature type="domain" description="Glycosyl transferase family 1" evidence="2">
    <location>
        <begin position="188"/>
        <end position="340"/>
    </location>
</feature>
<dbReference type="CAZy" id="GT4">
    <property type="family name" value="Glycosyltransferase Family 4"/>
</dbReference>
<evidence type="ECO:0000313" key="5">
    <source>
        <dbReference type="Proteomes" id="UP000000852"/>
    </source>
</evidence>
<proteinExistence type="predicted"/>
<dbReference type="STRING" id="485917.Phep_0148"/>
<dbReference type="eggNOG" id="COG0438">
    <property type="taxonomic scope" value="Bacteria"/>
</dbReference>
<dbReference type="Gene3D" id="3.40.50.2000">
    <property type="entry name" value="Glycogen Phosphorylase B"/>
    <property type="match status" value="2"/>
</dbReference>
<dbReference type="GO" id="GO:0009103">
    <property type="term" value="P:lipopolysaccharide biosynthetic process"/>
    <property type="evidence" value="ECO:0007669"/>
    <property type="project" value="TreeGrafter"/>
</dbReference>
<evidence type="ECO:0000313" key="4">
    <source>
        <dbReference type="EMBL" id="ACU02374.1"/>
    </source>
</evidence>
<evidence type="ECO:0000259" key="2">
    <source>
        <dbReference type="Pfam" id="PF00534"/>
    </source>
</evidence>
<dbReference type="Pfam" id="PF00534">
    <property type="entry name" value="Glycos_transf_1"/>
    <property type="match status" value="1"/>
</dbReference>
<gene>
    <name evidence="4" type="ordered locus">Phep_0148</name>
</gene>
<dbReference type="RefSeq" id="WP_012780327.1">
    <property type="nucleotide sequence ID" value="NC_013061.1"/>
</dbReference>
<dbReference type="PANTHER" id="PTHR46401:SF2">
    <property type="entry name" value="GLYCOSYLTRANSFERASE WBBK-RELATED"/>
    <property type="match status" value="1"/>
</dbReference>
<protein>
    <submittedName>
        <fullName evidence="4">Glycosyl transferase group 1</fullName>
    </submittedName>
</protein>
<dbReference type="Proteomes" id="UP000000852">
    <property type="component" value="Chromosome"/>
</dbReference>
<dbReference type="GO" id="GO:0016757">
    <property type="term" value="F:glycosyltransferase activity"/>
    <property type="evidence" value="ECO:0007669"/>
    <property type="project" value="InterPro"/>
</dbReference>
<organism evidence="4 5">
    <name type="scientific">Pedobacter heparinus (strain ATCC 13125 / DSM 2366 / CIP 104194 / JCM 7457 / NBRC 12017 / NCIMB 9290 / NRRL B-14731 / HIM 762-3)</name>
    <dbReference type="NCBI Taxonomy" id="485917"/>
    <lineage>
        <taxon>Bacteria</taxon>
        <taxon>Pseudomonadati</taxon>
        <taxon>Bacteroidota</taxon>
        <taxon>Sphingobacteriia</taxon>
        <taxon>Sphingobacteriales</taxon>
        <taxon>Sphingobacteriaceae</taxon>
        <taxon>Pedobacter</taxon>
    </lineage>
</organism>
<dbReference type="OrthoDB" id="655095at2"/>
<accession>C6XYA7</accession>
<keyword evidence="1 4" id="KW-0808">Transferase</keyword>
<dbReference type="HOGENOM" id="CLU_727305_0_0_10"/>
<dbReference type="EMBL" id="CP001681">
    <property type="protein sequence ID" value="ACU02374.1"/>
    <property type="molecule type" value="Genomic_DNA"/>
</dbReference>